<dbReference type="InterPro" id="IPR040155">
    <property type="entry name" value="CEBPZ/Mak21-like"/>
</dbReference>
<feature type="compositionally biased region" description="Basic and acidic residues" evidence="1">
    <location>
        <begin position="148"/>
        <end position="159"/>
    </location>
</feature>
<feature type="region of interest" description="Disordered" evidence="1">
    <location>
        <begin position="1"/>
        <end position="65"/>
    </location>
</feature>
<feature type="region of interest" description="Disordered" evidence="1">
    <location>
        <begin position="78"/>
        <end position="189"/>
    </location>
</feature>
<organism evidence="2 3">
    <name type="scientific">Thanatephorus cucumeris (strain AG1-IB / isolate 7/3/14)</name>
    <name type="common">Lettuce bottom rot fungus</name>
    <name type="synonym">Rhizoctonia solani</name>
    <dbReference type="NCBI Taxonomy" id="1108050"/>
    <lineage>
        <taxon>Eukaryota</taxon>
        <taxon>Fungi</taxon>
        <taxon>Dikarya</taxon>
        <taxon>Basidiomycota</taxon>
        <taxon>Agaricomycotina</taxon>
        <taxon>Agaricomycetes</taxon>
        <taxon>Cantharellales</taxon>
        <taxon>Ceratobasidiaceae</taxon>
        <taxon>Rhizoctonia</taxon>
        <taxon>Rhizoctonia solani AG-1</taxon>
    </lineage>
</organism>
<dbReference type="EMBL" id="CAOJ01004614">
    <property type="protein sequence ID" value="CCO29316.1"/>
    <property type="molecule type" value="Genomic_DNA"/>
</dbReference>
<dbReference type="PANTHER" id="PTHR12048:SF0">
    <property type="entry name" value="CCAAT_ENHANCER-BINDING PROTEIN ZETA"/>
    <property type="match status" value="1"/>
</dbReference>
<gene>
    <name evidence="2" type="ORF">BN14_03325</name>
</gene>
<name>M5BQA1_THACB</name>
<reference evidence="2 3" key="1">
    <citation type="journal article" date="2013" name="J. Biotechnol.">
        <title>Establishment and interpretation of the genome sequence of the phytopathogenic fungus Rhizoctonia solani AG1-IB isolate 7/3/14.</title>
        <authorList>
            <person name="Wibberg D.W."/>
            <person name="Jelonek L.J."/>
            <person name="Rupp O.R."/>
            <person name="Hennig M.H."/>
            <person name="Eikmeyer F.E."/>
            <person name="Goesmann A.G."/>
            <person name="Hartmann A.H."/>
            <person name="Borriss R.B."/>
            <person name="Grosch R.G."/>
            <person name="Puehler A.P."/>
            <person name="Schlueter A.S."/>
        </authorList>
    </citation>
    <scope>NUCLEOTIDE SEQUENCE [LARGE SCALE GENOMIC DNA]</scope>
    <source>
        <strain evidence="3">AG1-IB / isolate 7/3/14</strain>
    </source>
</reference>
<accession>M5BQA1</accession>
<feature type="compositionally biased region" description="Basic and acidic residues" evidence="1">
    <location>
        <begin position="96"/>
        <end position="109"/>
    </location>
</feature>
<dbReference type="PANTHER" id="PTHR12048">
    <property type="entry name" value="CCAAT-BINDING FACTOR-RELATED"/>
    <property type="match status" value="1"/>
</dbReference>
<dbReference type="Proteomes" id="UP000012065">
    <property type="component" value="Unassembled WGS sequence"/>
</dbReference>
<evidence type="ECO:0000256" key="1">
    <source>
        <dbReference type="SAM" id="MobiDB-lite"/>
    </source>
</evidence>
<evidence type="ECO:0000313" key="2">
    <source>
        <dbReference type="EMBL" id="CCO29316.1"/>
    </source>
</evidence>
<proteinExistence type="predicted"/>
<protein>
    <submittedName>
        <fullName evidence="2">Uncharacterized protein</fullName>
    </submittedName>
</protein>
<dbReference type="GO" id="GO:0005634">
    <property type="term" value="C:nucleus"/>
    <property type="evidence" value="ECO:0007669"/>
    <property type="project" value="TreeGrafter"/>
</dbReference>
<comment type="caution">
    <text evidence="2">The sequence shown here is derived from an EMBL/GenBank/DDBJ whole genome shotgun (WGS) entry which is preliminary data.</text>
</comment>
<sequence length="292" mass="31001">MAPTKPIKSTRSKKLGTKSNQSQLKEAVRALGGDDGDIQLLRGVDSDDEAVSNKGERKEQNGLQARELAQFVKSLNLPAASTLDEIPSAPIKSKGKGKEKSKDAPREKTAPNVSAAEAKSRDKTKRKGEEPAKDKSEKDKRGKKNDKKSKDNVKDKIKEPLPTPAAPTVAPAQPTAPSKDTAKPSAKKAKLILTPSSKWYEDLPRLAPSSGTLSESKLSALSARAAALHASDSAAFSESQFGLSTSDAHFLESVLQGGTRSDRLSALALVVQGAPVHSVSINFVDTKFGLTI</sequence>
<dbReference type="HOGENOM" id="CLU_953704_0_0_1"/>
<evidence type="ECO:0000313" key="3">
    <source>
        <dbReference type="Proteomes" id="UP000012065"/>
    </source>
</evidence>
<dbReference type="AlphaFoldDB" id="M5BQA1"/>
<feature type="compositionally biased region" description="Low complexity" evidence="1">
    <location>
        <begin position="166"/>
        <end position="177"/>
    </location>
</feature>
<feature type="compositionally biased region" description="Basic and acidic residues" evidence="1">
    <location>
        <begin position="127"/>
        <end position="140"/>
    </location>
</feature>